<dbReference type="KEGG" id="tad:TRIADDRAFT_57524"/>
<dbReference type="EMBL" id="DS985246">
    <property type="protein sequence ID" value="EDV23875.1"/>
    <property type="molecule type" value="Genomic_DNA"/>
</dbReference>
<dbReference type="Proteomes" id="UP000009022">
    <property type="component" value="Unassembled WGS sequence"/>
</dbReference>
<sequence>MFARTGETRWLKGSRWRAEFGSWRQKAASQQDTGGAVMDDGDSLFVSISNTQSRIIMQLGQLSSRLRTPRRNRSVQGWRNGYRKLATAHEMKSTLLNQFITCTIGLNESNQNEYGDSNQVIASNLIIIQGLQLSHLSACVKNDSDAILDQCPQRDMEKHAVEAPLSVPFFHLLTA</sequence>
<keyword evidence="2" id="KW-1185">Reference proteome</keyword>
<dbReference type="CTD" id="6754614"/>
<dbReference type="InParanoid" id="B3RZP0"/>
<protein>
    <submittedName>
        <fullName evidence="1">Uncharacterized protein</fullName>
    </submittedName>
</protein>
<gene>
    <name evidence="1" type="ORF">TRIADDRAFT_57524</name>
</gene>
<dbReference type="GeneID" id="6754614"/>
<evidence type="ECO:0000313" key="1">
    <source>
        <dbReference type="EMBL" id="EDV23875.1"/>
    </source>
</evidence>
<reference evidence="1 2" key="1">
    <citation type="journal article" date="2008" name="Nature">
        <title>The Trichoplax genome and the nature of placozoans.</title>
        <authorList>
            <person name="Srivastava M."/>
            <person name="Begovic E."/>
            <person name="Chapman J."/>
            <person name="Putnam N.H."/>
            <person name="Hellsten U."/>
            <person name="Kawashima T."/>
            <person name="Kuo A."/>
            <person name="Mitros T."/>
            <person name="Salamov A."/>
            <person name="Carpenter M.L."/>
            <person name="Signorovitch A.Y."/>
            <person name="Moreno M.A."/>
            <person name="Kamm K."/>
            <person name="Grimwood J."/>
            <person name="Schmutz J."/>
            <person name="Shapiro H."/>
            <person name="Grigoriev I.V."/>
            <person name="Buss L.W."/>
            <person name="Schierwater B."/>
            <person name="Dellaporta S.L."/>
            <person name="Rokhsar D.S."/>
        </authorList>
    </citation>
    <scope>NUCLEOTIDE SEQUENCE [LARGE SCALE GENOMIC DNA]</scope>
    <source>
        <strain evidence="1 2">Grell-BS-1999</strain>
    </source>
</reference>
<accession>B3RZP0</accession>
<organism evidence="1 2">
    <name type="scientific">Trichoplax adhaerens</name>
    <name type="common">Trichoplax reptans</name>
    <dbReference type="NCBI Taxonomy" id="10228"/>
    <lineage>
        <taxon>Eukaryota</taxon>
        <taxon>Metazoa</taxon>
        <taxon>Placozoa</taxon>
        <taxon>Uniplacotomia</taxon>
        <taxon>Trichoplacea</taxon>
        <taxon>Trichoplacidae</taxon>
        <taxon>Trichoplax</taxon>
    </lineage>
</organism>
<dbReference type="HOGENOM" id="CLU_1534533_0_0_1"/>
<proteinExistence type="predicted"/>
<dbReference type="RefSeq" id="XP_002113401.1">
    <property type="nucleotide sequence ID" value="XM_002113365.1"/>
</dbReference>
<evidence type="ECO:0000313" key="2">
    <source>
        <dbReference type="Proteomes" id="UP000009022"/>
    </source>
</evidence>
<dbReference type="AlphaFoldDB" id="B3RZP0"/>
<name>B3RZP0_TRIAD</name>